<comment type="similarity">
    <text evidence="2">Belongs to the BCKDHA family.</text>
</comment>
<accession>A0AAW0EN92</accession>
<keyword evidence="5" id="KW-1185">Reference proteome</keyword>
<dbReference type="EC" id="1.2.4.4" evidence="2"/>
<comment type="catalytic activity">
    <reaction evidence="2">
        <text>N(6)-[(R)-lipoyl]-L-lysyl-[protein] + 3-methyl-2-oxobutanoate + H(+) = N(6)-[(R)-S(8)-2-methylpropanoyldihydrolipoyl]-L-lysyl-[protein] + CO2</text>
        <dbReference type="Rhea" id="RHEA:13457"/>
        <dbReference type="Rhea" id="RHEA-COMP:10474"/>
        <dbReference type="Rhea" id="RHEA-COMP:10497"/>
        <dbReference type="ChEBI" id="CHEBI:11851"/>
        <dbReference type="ChEBI" id="CHEBI:15378"/>
        <dbReference type="ChEBI" id="CHEBI:16526"/>
        <dbReference type="ChEBI" id="CHEBI:83099"/>
        <dbReference type="ChEBI" id="CHEBI:83142"/>
        <dbReference type="EC" id="1.2.4.4"/>
    </reaction>
</comment>
<dbReference type="EMBL" id="JAECZO010000044">
    <property type="protein sequence ID" value="KAK7194932.1"/>
    <property type="molecule type" value="Genomic_DNA"/>
</dbReference>
<evidence type="ECO:0000313" key="4">
    <source>
        <dbReference type="EMBL" id="KAK7194932.1"/>
    </source>
</evidence>
<dbReference type="InterPro" id="IPR001017">
    <property type="entry name" value="DH_E1"/>
</dbReference>
<dbReference type="CDD" id="cd02000">
    <property type="entry name" value="TPP_E1_PDC_ADC_BCADC"/>
    <property type="match status" value="1"/>
</dbReference>
<sequence>MFRRACVLRCNALAAAIAGRTSLSDAFRQVQKVWNVDFRDGPATTSTLTFNDDPDPAAPIFHVLDLHGRVVLEDRMERSTAVGDDSGSGDGGDSGVVELQSAEHGELFRYRVEDETSVITRDVAVRIMTAMVSHNTMDKIMLEAQRQGRISFYMTMFGEEAAVIGAAAGLASNDELFAQYRESGILTYRGYTIPEFISQCMGNCECDMKGRQMPIHYGSKRLHAQMISSPLATQIPHGAGAGYAFRLENEALEKGLPPGTLLSTAPEARICATFFGEGAASEGDFHAGLNFASTVGSHTLFFVRNNGYAISTPTHNQYMGDGILSRAVGYGVPAARVDGLDALAVYHTVRKAREIILNTHRPVLVEAMTYRLSHHSTSDDSTAYRSRDEIEHFAETFSPIERFERFMVERGWWTPEESQAIVERTRKEVLSELRRQEKLPAWPVSTLCDDVFEHITPELERQRAELLKHYEAHRTVYDQEKL</sequence>
<feature type="domain" description="Dehydrogenase E1 component" evidence="3">
    <location>
        <begin position="129"/>
        <end position="438"/>
    </location>
</feature>
<comment type="caution">
    <text evidence="4">The sequence shown here is derived from an EMBL/GenBank/DDBJ whole genome shotgun (WGS) entry which is preliminary data.</text>
</comment>
<evidence type="ECO:0000256" key="2">
    <source>
        <dbReference type="RuleBase" id="RU365014"/>
    </source>
</evidence>
<comment type="cofactor">
    <cofactor evidence="2">
        <name>thiamine diphosphate</name>
        <dbReference type="ChEBI" id="CHEBI:58937"/>
    </cofactor>
</comment>
<evidence type="ECO:0000313" key="5">
    <source>
        <dbReference type="Proteomes" id="UP001430356"/>
    </source>
</evidence>
<evidence type="ECO:0000259" key="3">
    <source>
        <dbReference type="Pfam" id="PF00676"/>
    </source>
</evidence>
<evidence type="ECO:0000256" key="1">
    <source>
        <dbReference type="ARBA" id="ARBA00023002"/>
    </source>
</evidence>
<dbReference type="Pfam" id="PF00676">
    <property type="entry name" value="E1_dh"/>
    <property type="match status" value="1"/>
</dbReference>
<dbReference type="GO" id="GO:0009083">
    <property type="term" value="P:branched-chain amino acid catabolic process"/>
    <property type="evidence" value="ECO:0007669"/>
    <property type="project" value="TreeGrafter"/>
</dbReference>
<keyword evidence="2" id="KW-0786">Thiamine pyrophosphate</keyword>
<protein>
    <recommendedName>
        <fullName evidence="2">2-oxoisovalerate dehydrogenase subunit alpha</fullName>
        <ecNumber evidence="2">1.2.4.4</ecNumber>
    </recommendedName>
    <alternativeName>
        <fullName evidence="2">Branched-chain alpha-keto acid dehydrogenase E1 component alpha chain</fullName>
    </alternativeName>
</protein>
<keyword evidence="1 2" id="KW-0560">Oxidoreductase</keyword>
<dbReference type="SUPFAM" id="SSF52518">
    <property type="entry name" value="Thiamin diphosphate-binding fold (THDP-binding)"/>
    <property type="match status" value="1"/>
</dbReference>
<dbReference type="Proteomes" id="UP001430356">
    <property type="component" value="Unassembled WGS sequence"/>
</dbReference>
<dbReference type="AlphaFoldDB" id="A0AAW0EN92"/>
<dbReference type="PANTHER" id="PTHR43380">
    <property type="entry name" value="2-OXOISOVALERATE DEHYDROGENASE SUBUNIT ALPHA, MITOCHONDRIAL"/>
    <property type="match status" value="1"/>
</dbReference>
<dbReference type="PANTHER" id="PTHR43380:SF1">
    <property type="entry name" value="2-OXOISOVALERATE DEHYDROGENASE SUBUNIT ALPHA, MITOCHONDRIAL"/>
    <property type="match status" value="1"/>
</dbReference>
<dbReference type="GO" id="GO:0003863">
    <property type="term" value="F:branched-chain 2-oxo acid dehydrogenase activity"/>
    <property type="evidence" value="ECO:0007669"/>
    <property type="project" value="UniProtKB-EC"/>
</dbReference>
<name>A0AAW0EN92_9TRYP</name>
<dbReference type="InterPro" id="IPR050771">
    <property type="entry name" value="Alpha-ketoacid_DH_E1_comp"/>
</dbReference>
<comment type="function">
    <text evidence="2">The branched-chain alpha-keto dehydrogenase complex catalyzes the overall conversion of alpha-keto acids to acyl-CoA and CO(2). It contains multiple copies of three enzymatic components: branched-chain alpha-keto acid decarboxylase (E1), lipoamide acyltransferase (E2) and lipoamide dehydrogenase (E3).</text>
</comment>
<gene>
    <name evidence="4" type="ORF">NESM_000415500</name>
</gene>
<reference evidence="4 5" key="1">
    <citation type="journal article" date="2021" name="MBio">
        <title>A New Model Trypanosomatid, Novymonas esmeraldas: Genomic Perception of Its 'Candidatus Pandoraea novymonadis' Endosymbiont.</title>
        <authorList>
            <person name="Zakharova A."/>
            <person name="Saura A."/>
            <person name="Butenko A."/>
            <person name="Podesvova L."/>
            <person name="Warmusova S."/>
            <person name="Kostygov A.Y."/>
            <person name="Nenarokova A."/>
            <person name="Lukes J."/>
            <person name="Opperdoes F.R."/>
            <person name="Yurchenko V."/>
        </authorList>
    </citation>
    <scope>NUCLEOTIDE SEQUENCE [LARGE SCALE GENOMIC DNA]</scope>
    <source>
        <strain evidence="4 5">E262AT.01</strain>
    </source>
</reference>
<proteinExistence type="inferred from homology"/>
<dbReference type="Gene3D" id="3.40.50.970">
    <property type="match status" value="1"/>
</dbReference>
<dbReference type="InterPro" id="IPR029061">
    <property type="entry name" value="THDP-binding"/>
</dbReference>
<organism evidence="4 5">
    <name type="scientific">Novymonas esmeraldas</name>
    <dbReference type="NCBI Taxonomy" id="1808958"/>
    <lineage>
        <taxon>Eukaryota</taxon>
        <taxon>Discoba</taxon>
        <taxon>Euglenozoa</taxon>
        <taxon>Kinetoplastea</taxon>
        <taxon>Metakinetoplastina</taxon>
        <taxon>Trypanosomatida</taxon>
        <taxon>Trypanosomatidae</taxon>
        <taxon>Novymonas</taxon>
    </lineage>
</organism>